<evidence type="ECO:0000313" key="2">
    <source>
        <dbReference type="EMBL" id="ORU97784.1"/>
    </source>
</evidence>
<feature type="region of interest" description="Disordered" evidence="1">
    <location>
        <begin position="16"/>
        <end position="51"/>
    </location>
</feature>
<dbReference type="AlphaFoldDB" id="A0A1X1R1I9"/>
<gene>
    <name evidence="2" type="ORF">AWB93_16250</name>
</gene>
<sequence length="135" mass="13672">MILAAAAGIAGLALFGATPHGEDGNTVASGPMRLVDQATDSPAPPPPGGPPPGVLLAPGVTWPPWTPLQQGPSMVLPGGPALPPLPQGVALSPELQQEISQMYLQAQQMLAAGPPPNVPNEVCRYNTVRVPCPPA</sequence>
<dbReference type="Proteomes" id="UP000193990">
    <property type="component" value="Unassembled WGS sequence"/>
</dbReference>
<evidence type="ECO:0000256" key="1">
    <source>
        <dbReference type="SAM" id="MobiDB-lite"/>
    </source>
</evidence>
<comment type="caution">
    <text evidence="2">The sequence shown here is derived from an EMBL/GenBank/DDBJ whole genome shotgun (WGS) entry which is preliminary data.</text>
</comment>
<evidence type="ECO:0000313" key="3">
    <source>
        <dbReference type="Proteomes" id="UP000193990"/>
    </source>
</evidence>
<keyword evidence="3" id="KW-1185">Reference proteome</keyword>
<name>A0A1X1R1I9_MYCBE</name>
<dbReference type="EMBL" id="LQOK01000037">
    <property type="protein sequence ID" value="ORU97784.1"/>
    <property type="molecule type" value="Genomic_DNA"/>
</dbReference>
<proteinExistence type="predicted"/>
<accession>A0A1X1R1I9</accession>
<protein>
    <submittedName>
        <fullName evidence="2">Uncharacterized protein</fullName>
    </submittedName>
</protein>
<feature type="compositionally biased region" description="Pro residues" evidence="1">
    <location>
        <begin position="42"/>
        <end position="51"/>
    </location>
</feature>
<reference evidence="2 3" key="1">
    <citation type="submission" date="2016-01" db="EMBL/GenBank/DDBJ databases">
        <title>The new phylogeny of the genus Mycobacterium.</title>
        <authorList>
            <person name="Tarcisio F."/>
            <person name="Conor M."/>
            <person name="Antonella G."/>
            <person name="Elisabetta G."/>
            <person name="Giulia F.S."/>
            <person name="Sara T."/>
            <person name="Anna F."/>
            <person name="Clotilde B."/>
            <person name="Roberto B."/>
            <person name="Veronica D.S."/>
            <person name="Fabio R."/>
            <person name="Monica P."/>
            <person name="Olivier J."/>
            <person name="Enrico T."/>
            <person name="Nicola S."/>
        </authorList>
    </citation>
    <scope>NUCLEOTIDE SEQUENCE [LARGE SCALE GENOMIC DNA]</scope>
    <source>
        <strain evidence="2 3">DSM 44277</strain>
    </source>
</reference>
<organism evidence="2 3">
    <name type="scientific">Mycobacterium bohemicum</name>
    <dbReference type="NCBI Taxonomy" id="56425"/>
    <lineage>
        <taxon>Bacteria</taxon>
        <taxon>Bacillati</taxon>
        <taxon>Actinomycetota</taxon>
        <taxon>Actinomycetes</taxon>
        <taxon>Mycobacteriales</taxon>
        <taxon>Mycobacteriaceae</taxon>
        <taxon>Mycobacterium</taxon>
    </lineage>
</organism>